<proteinExistence type="predicted"/>
<feature type="compositionally biased region" description="Polar residues" evidence="1">
    <location>
        <begin position="7"/>
        <end position="17"/>
    </location>
</feature>
<organism evidence="2 3">
    <name type="scientific">Phytophthora fragariaefolia</name>
    <dbReference type="NCBI Taxonomy" id="1490495"/>
    <lineage>
        <taxon>Eukaryota</taxon>
        <taxon>Sar</taxon>
        <taxon>Stramenopiles</taxon>
        <taxon>Oomycota</taxon>
        <taxon>Peronosporomycetes</taxon>
        <taxon>Peronosporales</taxon>
        <taxon>Peronosporaceae</taxon>
        <taxon>Phytophthora</taxon>
    </lineage>
</organism>
<gene>
    <name evidence="2" type="ORF">Pfra01_000880300</name>
</gene>
<reference evidence="2" key="1">
    <citation type="submission" date="2023-04" db="EMBL/GenBank/DDBJ databases">
        <title>Phytophthora fragariaefolia NBRC 109709.</title>
        <authorList>
            <person name="Ichikawa N."/>
            <person name="Sato H."/>
            <person name="Tonouchi N."/>
        </authorList>
    </citation>
    <scope>NUCLEOTIDE SEQUENCE</scope>
    <source>
        <strain evidence="2">NBRC 109709</strain>
    </source>
</reference>
<comment type="caution">
    <text evidence="2">The sequence shown here is derived from an EMBL/GenBank/DDBJ whole genome shotgun (WGS) entry which is preliminary data.</text>
</comment>
<evidence type="ECO:0000256" key="1">
    <source>
        <dbReference type="SAM" id="MobiDB-lite"/>
    </source>
</evidence>
<accession>A0A9W7CM83</accession>
<feature type="compositionally biased region" description="Low complexity" evidence="1">
    <location>
        <begin position="21"/>
        <end position="50"/>
    </location>
</feature>
<keyword evidence="3" id="KW-1185">Reference proteome</keyword>
<protein>
    <submittedName>
        <fullName evidence="2">Unnamed protein product</fullName>
    </submittedName>
</protein>
<feature type="region of interest" description="Disordered" evidence="1">
    <location>
        <begin position="1"/>
        <end position="67"/>
    </location>
</feature>
<sequence>MAPPSDASETNGGSLSHSPRAGTTKASAPSTTSAASTGDASGGASKSSRAPDSAALGLTSGANSFGC</sequence>
<dbReference type="AlphaFoldDB" id="A0A9W7CM83"/>
<name>A0A9W7CM83_9STRA</name>
<evidence type="ECO:0000313" key="2">
    <source>
        <dbReference type="EMBL" id="GMF34344.1"/>
    </source>
</evidence>
<evidence type="ECO:0000313" key="3">
    <source>
        <dbReference type="Proteomes" id="UP001165121"/>
    </source>
</evidence>
<dbReference type="EMBL" id="BSXT01000803">
    <property type="protein sequence ID" value="GMF34344.1"/>
    <property type="molecule type" value="Genomic_DNA"/>
</dbReference>
<dbReference type="Proteomes" id="UP001165121">
    <property type="component" value="Unassembled WGS sequence"/>
</dbReference>